<dbReference type="Pfam" id="PF01979">
    <property type="entry name" value="Amidohydro_1"/>
    <property type="match status" value="1"/>
</dbReference>
<dbReference type="Gene3D" id="3.20.20.140">
    <property type="entry name" value="Metal-dependent hydrolases"/>
    <property type="match status" value="1"/>
</dbReference>
<sequence>MIMSTSAESTINAYNDSCPVVDSDLTVINAVIIDGLGNEPIRGGVRIRDGRIVEVGPDVSGGSTSTGSSGAAGGPVLDAAGGSVLPGLIDAHCHAFATYLTGSAGIPLTYVGIHGSRRLTAALRRGFTTVRDPAGGDPAFARAGREGLFAAPRYLYTGEPLSQTGGHGDPRPPESSACLHTSEVVDGVDAVRTAARERFRQGAHAIKIMTSGGVISPSDPIAVPQYSADEIRAVVDEATRRGSYVIAHSYSAASVRHSVINGVRSIEHGNLIDATTAELMADHDAFLVPTLAAYDAMSRRAAALGLPEVSMIKNAEVLDAGQQAIELARAAGVQVGFGSDLMGDLEDEQLNGLRLQAEVLGLIDTVRCATSTNADLIQRPDLGRIAVDCVGDLLIMEADLTDDPDALWDDRRPRTVVRSGQVVFGS</sequence>
<reference evidence="2 3" key="1">
    <citation type="submission" date="2016-10" db="EMBL/GenBank/DDBJ databases">
        <authorList>
            <person name="de Groot N.N."/>
        </authorList>
    </citation>
    <scope>NUCLEOTIDE SEQUENCE [LARGE SCALE GENOMIC DNA]</scope>
    <source>
        <strain evidence="2 3">DSM 21800</strain>
    </source>
</reference>
<accession>A0A1H1SJB8</accession>
<evidence type="ECO:0000259" key="1">
    <source>
        <dbReference type="Pfam" id="PF01979"/>
    </source>
</evidence>
<dbReference type="AlphaFoldDB" id="A0A1H1SJB8"/>
<dbReference type="InterPro" id="IPR057744">
    <property type="entry name" value="OTAase-like"/>
</dbReference>
<dbReference type="InterPro" id="IPR032466">
    <property type="entry name" value="Metal_Hydrolase"/>
</dbReference>
<dbReference type="Gene3D" id="2.30.40.10">
    <property type="entry name" value="Urease, subunit C, domain 1"/>
    <property type="match status" value="1"/>
</dbReference>
<dbReference type="SUPFAM" id="SSF51556">
    <property type="entry name" value="Metallo-dependent hydrolases"/>
    <property type="match status" value="1"/>
</dbReference>
<dbReference type="STRING" id="630515.SAMN04489812_2035"/>
<dbReference type="GO" id="GO:0016810">
    <property type="term" value="F:hydrolase activity, acting on carbon-nitrogen (but not peptide) bonds"/>
    <property type="evidence" value="ECO:0007669"/>
    <property type="project" value="InterPro"/>
</dbReference>
<dbReference type="SUPFAM" id="SSF51338">
    <property type="entry name" value="Composite domain of metallo-dependent hydrolases"/>
    <property type="match status" value="1"/>
</dbReference>
<evidence type="ECO:0000313" key="3">
    <source>
        <dbReference type="Proteomes" id="UP000199103"/>
    </source>
</evidence>
<feature type="domain" description="Amidohydrolase-related" evidence="1">
    <location>
        <begin position="84"/>
        <end position="423"/>
    </location>
</feature>
<proteinExistence type="predicted"/>
<protein>
    <submittedName>
        <fullName evidence="2">Imidazolonepropionase</fullName>
    </submittedName>
</protein>
<gene>
    <name evidence="2" type="ORF">SAMN04489812_2035</name>
</gene>
<name>A0A1H1SJB8_9ACTN</name>
<dbReference type="InterPro" id="IPR006680">
    <property type="entry name" value="Amidohydro-rel"/>
</dbReference>
<dbReference type="Proteomes" id="UP000199103">
    <property type="component" value="Chromosome I"/>
</dbReference>
<evidence type="ECO:0000313" key="2">
    <source>
        <dbReference type="EMBL" id="SDS48021.1"/>
    </source>
</evidence>
<dbReference type="InterPro" id="IPR051781">
    <property type="entry name" value="Metallo-dep_Hydrolase"/>
</dbReference>
<organism evidence="2 3">
    <name type="scientific">Microlunatus soli</name>
    <dbReference type="NCBI Taxonomy" id="630515"/>
    <lineage>
        <taxon>Bacteria</taxon>
        <taxon>Bacillati</taxon>
        <taxon>Actinomycetota</taxon>
        <taxon>Actinomycetes</taxon>
        <taxon>Propionibacteriales</taxon>
        <taxon>Propionibacteriaceae</taxon>
        <taxon>Microlunatus</taxon>
    </lineage>
</organism>
<dbReference type="CDD" id="cd01299">
    <property type="entry name" value="Met_dep_hydrolase_A"/>
    <property type="match status" value="1"/>
</dbReference>
<dbReference type="EMBL" id="LT629772">
    <property type="protein sequence ID" value="SDS48021.1"/>
    <property type="molecule type" value="Genomic_DNA"/>
</dbReference>
<dbReference type="InterPro" id="IPR011059">
    <property type="entry name" value="Metal-dep_hydrolase_composite"/>
</dbReference>
<dbReference type="PANTHER" id="PTHR43135:SF3">
    <property type="entry name" value="ALPHA-D-RIBOSE 1-METHYLPHOSPHONATE 5-TRIPHOSPHATE DIPHOSPHATASE"/>
    <property type="match status" value="1"/>
</dbReference>
<keyword evidence="3" id="KW-1185">Reference proteome</keyword>
<dbReference type="PANTHER" id="PTHR43135">
    <property type="entry name" value="ALPHA-D-RIBOSE 1-METHYLPHOSPHONATE 5-TRIPHOSPHATE DIPHOSPHATASE"/>
    <property type="match status" value="1"/>
</dbReference>